<feature type="compositionally biased region" description="Polar residues" evidence="1">
    <location>
        <begin position="436"/>
        <end position="446"/>
    </location>
</feature>
<protein>
    <recommendedName>
        <fullName evidence="2">Protein kinase domain-containing protein</fullName>
    </recommendedName>
</protein>
<evidence type="ECO:0000313" key="3">
    <source>
        <dbReference type="EMBL" id="CAK7271496.1"/>
    </source>
</evidence>
<name>A0ABP0DVE9_9PEZI</name>
<dbReference type="InterPro" id="IPR011009">
    <property type="entry name" value="Kinase-like_dom_sf"/>
</dbReference>
<gene>
    <name evidence="3" type="ORF">SEPCBS119000_004637</name>
</gene>
<dbReference type="Gene3D" id="1.10.510.10">
    <property type="entry name" value="Transferase(Phosphotransferase) domain 1"/>
    <property type="match status" value="2"/>
</dbReference>
<accession>A0ABP0DVE9</accession>
<dbReference type="EMBL" id="CAWUON010000073">
    <property type="protein sequence ID" value="CAK7271496.1"/>
    <property type="molecule type" value="Genomic_DNA"/>
</dbReference>
<keyword evidence="4" id="KW-1185">Reference proteome</keyword>
<dbReference type="InterPro" id="IPR053083">
    <property type="entry name" value="TF_kinase-domain_protein"/>
</dbReference>
<feature type="compositionally biased region" description="Low complexity" evidence="1">
    <location>
        <begin position="665"/>
        <end position="678"/>
    </location>
</feature>
<dbReference type="PANTHER" id="PTHR44305:SF24">
    <property type="entry name" value="TYROSINE-PROTEIN KINASE C03B1.5-RELATED"/>
    <property type="match status" value="1"/>
</dbReference>
<organism evidence="3 4">
    <name type="scientific">Sporothrix epigloea</name>
    <dbReference type="NCBI Taxonomy" id="1892477"/>
    <lineage>
        <taxon>Eukaryota</taxon>
        <taxon>Fungi</taxon>
        <taxon>Dikarya</taxon>
        <taxon>Ascomycota</taxon>
        <taxon>Pezizomycotina</taxon>
        <taxon>Sordariomycetes</taxon>
        <taxon>Sordariomycetidae</taxon>
        <taxon>Ophiostomatales</taxon>
        <taxon>Ophiostomataceae</taxon>
        <taxon>Sporothrix</taxon>
    </lineage>
</organism>
<dbReference type="Proteomes" id="UP001642502">
    <property type="component" value="Unassembled WGS sequence"/>
</dbReference>
<evidence type="ECO:0000256" key="1">
    <source>
        <dbReference type="SAM" id="MobiDB-lite"/>
    </source>
</evidence>
<comment type="caution">
    <text evidence="3">The sequence shown here is derived from an EMBL/GenBank/DDBJ whole genome shotgun (WGS) entry which is preliminary data.</text>
</comment>
<feature type="region of interest" description="Disordered" evidence="1">
    <location>
        <begin position="412"/>
        <end position="478"/>
    </location>
</feature>
<reference evidence="3 4" key="1">
    <citation type="submission" date="2024-01" db="EMBL/GenBank/DDBJ databases">
        <authorList>
            <person name="Allen C."/>
            <person name="Tagirdzhanova G."/>
        </authorList>
    </citation>
    <scope>NUCLEOTIDE SEQUENCE [LARGE SCALE GENOMIC DNA]</scope>
    <source>
        <strain evidence="3 4">CBS 119000</strain>
    </source>
</reference>
<evidence type="ECO:0000259" key="2">
    <source>
        <dbReference type="PROSITE" id="PS50011"/>
    </source>
</evidence>
<feature type="compositionally biased region" description="Polar residues" evidence="1">
    <location>
        <begin position="418"/>
        <end position="428"/>
    </location>
</feature>
<dbReference type="SUPFAM" id="SSF56112">
    <property type="entry name" value="Protein kinase-like (PK-like)"/>
    <property type="match status" value="2"/>
</dbReference>
<sequence>MVWYDADRIQQTVTRQFVCSQLLPEEIARLDRPLAFGDGLTDGTYWEWIEERAKRIFLILVDLHVPDQIFGVIDDSWDDEDLPIAQEQVERLALTASHNARFDRKFYRRQYYYLLKPLERSDRVVVYEDEEIVPLDLVDSIGSDGGSSSSNLGGGDRVVLPSYPGMVFARRRIPLAPLAGSAYGSGQVTLEDFEWEVSSIKTLQNEHLVSFFAAYVHQGYGYVLFTPAADGSIKSFLATTPAFVRALTVSERYRLIFDWIHCLVDTLCFVHSRGLSHGNIKPSTVFFGHQHSEHRIFFADFTHFGVDMKGGIGHDKASFDKESYDYAAPEQWYRPSAISSSGGVSGGSVCVGASTSASASSRRSTLTGEGGPGGRGAGIKLYATSVYSSSSSNGSNGSNSSVGGRDIFLRSRHRHSSGGENARSSRSVSADEHRPTTSGFAIQTDASPRFCISRSSTTGSGGDGHRTSAVGGGSGTPVPQLNPQAADVFSLGCIILELLSFVMKRQTRSFATHRAARHKSAGRGGAVLDSSFHKNLGQVENWMAGLARDAASTLDKRRTTESADDDGGPTLAGVTPMLHVVERMLALHASERPSVYDVQKRMYQVLRDHCDVAEPHCVHEYGGYTTESLERGGHSTAYGSSNGSTSQLPSATMAMSPTPTSVTRAYSWSSSSGAASPAGTPFRNSSHHLGPRLSRRTVSGRPPAAAQHTRHDSGSGESVRSGVIGGASAIPEESESGSSTGSSKGGGGLERVIGLHVIRNLQIRDKVRQSWKSAVYAA</sequence>
<dbReference type="InterPro" id="IPR000719">
    <property type="entry name" value="Prot_kinase_dom"/>
</dbReference>
<feature type="region of interest" description="Disordered" evidence="1">
    <location>
        <begin position="632"/>
        <end position="748"/>
    </location>
</feature>
<feature type="domain" description="Protein kinase" evidence="2">
    <location>
        <begin position="135"/>
        <end position="606"/>
    </location>
</feature>
<feature type="compositionally biased region" description="Basic residues" evidence="1">
    <location>
        <begin position="685"/>
        <end position="695"/>
    </location>
</feature>
<evidence type="ECO:0000313" key="4">
    <source>
        <dbReference type="Proteomes" id="UP001642502"/>
    </source>
</evidence>
<dbReference type="PANTHER" id="PTHR44305">
    <property type="entry name" value="SI:DKEY-192D15.2-RELATED"/>
    <property type="match status" value="1"/>
</dbReference>
<dbReference type="SMART" id="SM00220">
    <property type="entry name" value="S_TKc"/>
    <property type="match status" value="1"/>
</dbReference>
<feature type="compositionally biased region" description="Polar residues" evidence="1">
    <location>
        <begin position="637"/>
        <end position="664"/>
    </location>
</feature>
<proteinExistence type="predicted"/>
<dbReference type="PROSITE" id="PS50011">
    <property type="entry name" value="PROTEIN_KINASE_DOM"/>
    <property type="match status" value="1"/>
</dbReference>